<gene>
    <name evidence="3" type="ORF">C7452_0994</name>
</gene>
<dbReference type="Proteomes" id="UP000256864">
    <property type="component" value="Unassembled WGS sequence"/>
</dbReference>
<name>A0A371NER1_9EURY</name>
<dbReference type="Gene3D" id="3.20.20.80">
    <property type="entry name" value="Glycosidases"/>
    <property type="match status" value="1"/>
</dbReference>
<dbReference type="SUPFAM" id="SSF54001">
    <property type="entry name" value="Cysteine proteinases"/>
    <property type="match status" value="1"/>
</dbReference>
<dbReference type="EMBL" id="QREL01000001">
    <property type="protein sequence ID" value="REE28964.1"/>
    <property type="molecule type" value="Genomic_DNA"/>
</dbReference>
<dbReference type="Pfam" id="PF09373">
    <property type="entry name" value="PMBR"/>
    <property type="match status" value="3"/>
</dbReference>
<feature type="compositionally biased region" description="Low complexity" evidence="1">
    <location>
        <begin position="60"/>
        <end position="94"/>
    </location>
</feature>
<evidence type="ECO:0000313" key="4">
    <source>
        <dbReference type="Proteomes" id="UP000256864"/>
    </source>
</evidence>
<feature type="domain" description="Transglutaminase-like" evidence="2">
    <location>
        <begin position="655"/>
        <end position="716"/>
    </location>
</feature>
<dbReference type="PANTHER" id="PTHR33490:SF3">
    <property type="entry name" value="CONSERVED INTEGRAL MEMBRANE PROTEIN"/>
    <property type="match status" value="1"/>
</dbReference>
<proteinExistence type="predicted"/>
<dbReference type="InterPro" id="IPR038765">
    <property type="entry name" value="Papain-like_cys_pep_sf"/>
</dbReference>
<dbReference type="Pfam" id="PF01841">
    <property type="entry name" value="Transglut_core"/>
    <property type="match status" value="1"/>
</dbReference>
<dbReference type="Gene3D" id="3.10.620.30">
    <property type="match status" value="1"/>
</dbReference>
<dbReference type="SUPFAM" id="SSF51445">
    <property type="entry name" value="(Trans)glycosidases"/>
    <property type="match status" value="1"/>
</dbReference>
<dbReference type="AlphaFoldDB" id="A0A371NER1"/>
<keyword evidence="4" id="KW-1185">Reference proteome</keyword>
<reference evidence="3 4" key="1">
    <citation type="submission" date="2018-07" db="EMBL/GenBank/DDBJ databases">
        <title>Genomic Encyclopedia of Type Strains, Phase IV (KMG-IV): sequencing the most valuable type-strain genomes for metagenomic binning, comparative biology and taxonomic classification.</title>
        <authorList>
            <person name="Goeker M."/>
        </authorList>
    </citation>
    <scope>NUCLEOTIDE SEQUENCE [LARGE SCALE GENOMIC DNA]</scope>
    <source>
        <strain evidence="3 4">DSM 7466</strain>
    </source>
</reference>
<evidence type="ECO:0000313" key="3">
    <source>
        <dbReference type="EMBL" id="REE28964.1"/>
    </source>
</evidence>
<protein>
    <submittedName>
        <fullName evidence="3">Pseudomurein-binding repeat protein</fullName>
    </submittedName>
</protein>
<comment type="caution">
    <text evidence="3">The sequence shown here is derived from an EMBL/GenBank/DDBJ whole genome shotgun (WGS) entry which is preliminary data.</text>
</comment>
<dbReference type="InterPro" id="IPR018975">
    <property type="entry name" value="Pseudomurein-binding_repeat"/>
</dbReference>
<dbReference type="InterPro" id="IPR002931">
    <property type="entry name" value="Transglutaminase-like"/>
</dbReference>
<feature type="region of interest" description="Disordered" evidence="1">
    <location>
        <begin position="50"/>
        <end position="94"/>
    </location>
</feature>
<dbReference type="PANTHER" id="PTHR33490">
    <property type="entry name" value="BLR5614 PROTEIN-RELATED"/>
    <property type="match status" value="1"/>
</dbReference>
<evidence type="ECO:0000259" key="2">
    <source>
        <dbReference type="SMART" id="SM00460"/>
    </source>
</evidence>
<accession>A0A371NER1</accession>
<sequence>MFIYKGLFKSLYGVFSPSGGGKISRKLNILIALVLVLSFMGSNVASAVEMADNSTEDMEAQNTTQTQENTTTEQNTTDTAEQNTTQTQEDTTTEQAHGAIWVKAYDMGKVNLSELKGKGISDVFLEQLAFNDERFRANLTSFLGNASAQGIRVSAWVICLRDANGKWVDPTGRYAYNVTTTSKVTVQEPYRYYYTVTVKKAYRTYVKKWYKSWYKYRGKWRYKWKYRYVKKTYYRYVKVTRYTIKYRTVTKTVTSTETRYGYNTTYAEQFINNLTRRVLSYTSIPGVGGIHLDYIRYPGNAYQVPNSTATITGIVRRISEAVRSVNPGLLLSAALMPEKGANAYYYGQNYTQLAEYLDVLVPMVYKGNYREDSSWIQNVTAYIKAKSPGAEVWTGLQTYRSDSDVTPIPADELIGDIDSALRGGADGYALFRYGLIDKDFLGGIPSAKTKPSAENSLTASMIMDAASRVKAFVESNYRLPNYVSLGESQVTPAGFLYLLAEFLTGKDPVPGSFSEPSATTLKASGTIQKDEYLQIASQVLSYMSSTGTAPSQISSSAGTLSFNVLLYSLSKVVAFQEDNGRLPNYVTVDSSIFSGSYLASTANCQVTSTEIRSLAASITRGLTSVTAKATAIFNWVRDNISYSFYYNTRYGAVGTLKNRTGNCVDITHLLVALSRASGIAARYVHATCTFVSGNTYGHVWAQLYINGSWVNGDASSNMNSLGVIKNWNSASIKGYYAELPF</sequence>
<dbReference type="InterPro" id="IPR017853">
    <property type="entry name" value="GH"/>
</dbReference>
<evidence type="ECO:0000256" key="1">
    <source>
        <dbReference type="SAM" id="MobiDB-lite"/>
    </source>
</evidence>
<dbReference type="SMART" id="SM00460">
    <property type="entry name" value="TGc"/>
    <property type="match status" value="1"/>
</dbReference>
<organism evidence="3 4">
    <name type="scientific">Methanothermobacter defluvii</name>
    <dbReference type="NCBI Taxonomy" id="49339"/>
    <lineage>
        <taxon>Archaea</taxon>
        <taxon>Methanobacteriati</taxon>
        <taxon>Methanobacteriota</taxon>
        <taxon>Methanomada group</taxon>
        <taxon>Methanobacteria</taxon>
        <taxon>Methanobacteriales</taxon>
        <taxon>Methanobacteriaceae</taxon>
        <taxon>Methanothermobacter</taxon>
    </lineage>
</organism>